<dbReference type="InterPro" id="IPR052184">
    <property type="entry name" value="SDR_enzymes"/>
</dbReference>
<protein>
    <submittedName>
        <fullName evidence="1">NAD(P)-binding protein</fullName>
    </submittedName>
</protein>
<dbReference type="RefSeq" id="XP_024705186.1">
    <property type="nucleotide sequence ID" value="XM_024847559.1"/>
</dbReference>
<dbReference type="PRINTS" id="PR00081">
    <property type="entry name" value="GDHRDH"/>
</dbReference>
<organism evidence="1 2">
    <name type="scientific">Aspergillus steynii IBT 23096</name>
    <dbReference type="NCBI Taxonomy" id="1392250"/>
    <lineage>
        <taxon>Eukaryota</taxon>
        <taxon>Fungi</taxon>
        <taxon>Dikarya</taxon>
        <taxon>Ascomycota</taxon>
        <taxon>Pezizomycotina</taxon>
        <taxon>Eurotiomycetes</taxon>
        <taxon>Eurotiomycetidae</taxon>
        <taxon>Eurotiales</taxon>
        <taxon>Aspergillaceae</taxon>
        <taxon>Aspergillus</taxon>
        <taxon>Aspergillus subgen. Circumdati</taxon>
    </lineage>
</organism>
<accession>A0A2I2GAI5</accession>
<dbReference type="SUPFAM" id="SSF51735">
    <property type="entry name" value="NAD(P)-binding Rossmann-fold domains"/>
    <property type="match status" value="1"/>
</dbReference>
<dbReference type="VEuPathDB" id="FungiDB:P170DRAFT_424331"/>
<dbReference type="OrthoDB" id="7289984at2759"/>
<name>A0A2I2GAI5_9EURO</name>
<evidence type="ECO:0000313" key="2">
    <source>
        <dbReference type="Proteomes" id="UP000234275"/>
    </source>
</evidence>
<evidence type="ECO:0000313" key="1">
    <source>
        <dbReference type="EMBL" id="PLB49884.1"/>
    </source>
</evidence>
<proteinExistence type="predicted"/>
<reference evidence="1 2" key="1">
    <citation type="submission" date="2016-12" db="EMBL/GenBank/DDBJ databases">
        <title>The genomes of Aspergillus section Nigri reveals drivers in fungal speciation.</title>
        <authorList>
            <consortium name="DOE Joint Genome Institute"/>
            <person name="Vesth T.C."/>
            <person name="Nybo J."/>
            <person name="Theobald S."/>
            <person name="Brandl J."/>
            <person name="Frisvad J.C."/>
            <person name="Nielsen K.F."/>
            <person name="Lyhne E.K."/>
            <person name="Kogle M.E."/>
            <person name="Kuo A."/>
            <person name="Riley R."/>
            <person name="Clum A."/>
            <person name="Nolan M."/>
            <person name="Lipzen A."/>
            <person name="Salamov A."/>
            <person name="Henrissat B."/>
            <person name="Wiebenga A."/>
            <person name="De Vries R.P."/>
            <person name="Grigoriev I.V."/>
            <person name="Mortensen U.H."/>
            <person name="Andersen M.R."/>
            <person name="Baker S.E."/>
        </authorList>
    </citation>
    <scope>NUCLEOTIDE SEQUENCE [LARGE SCALE GENOMIC DNA]</scope>
    <source>
        <strain evidence="1 2">IBT 23096</strain>
    </source>
</reference>
<dbReference type="Pfam" id="PF00106">
    <property type="entry name" value="adh_short"/>
    <property type="match status" value="1"/>
</dbReference>
<dbReference type="AlphaFoldDB" id="A0A2I2GAI5"/>
<dbReference type="PANTHER" id="PTHR45458">
    <property type="entry name" value="SHORT-CHAIN DEHYDROGENASE/REDUCTASE SDR"/>
    <property type="match status" value="1"/>
</dbReference>
<keyword evidence="2" id="KW-1185">Reference proteome</keyword>
<comment type="caution">
    <text evidence="1">The sequence shown here is derived from an EMBL/GenBank/DDBJ whole genome shotgun (WGS) entry which is preliminary data.</text>
</comment>
<dbReference type="PANTHER" id="PTHR45458:SF3">
    <property type="entry name" value="CHAIN DEHYDROGENASE (ATSC), PUTATIVE-RELATED"/>
    <property type="match status" value="1"/>
</dbReference>
<dbReference type="EMBL" id="MSFO01000003">
    <property type="protein sequence ID" value="PLB49884.1"/>
    <property type="molecule type" value="Genomic_DNA"/>
</dbReference>
<dbReference type="InterPro" id="IPR036291">
    <property type="entry name" value="NAD(P)-bd_dom_sf"/>
</dbReference>
<gene>
    <name evidence="1" type="ORF">P170DRAFT_424331</name>
</gene>
<dbReference type="Gene3D" id="3.40.50.720">
    <property type="entry name" value="NAD(P)-binding Rossmann-like Domain"/>
    <property type="match status" value="1"/>
</dbReference>
<sequence length="271" mass="29201">MPSYLVTGAGRGLGYGFLKQLVLNPENTVFGLTRDADAARDRLAADGLASRVHIVQAEITSHSSLQRTAKEVEVILGDKGLDVLINNAAYVSEVTAWKSLVDFEENQDLLINDLQKSVEVNIFGAMRVNYAFLPLIKKGSVKKVLSISSGMSDIDFINATKIPVATPYAISKAGLSTVTAKFNASYHDQGILFVALCPGNVDTAEGKQFSKEERHGMQAMGALVAPYAPDWKGPFTPEESAAVCLSRLGQLSLEKGHGGVFLSHNGTKKWM</sequence>
<dbReference type="GeneID" id="36555258"/>
<dbReference type="GO" id="GO:0016616">
    <property type="term" value="F:oxidoreductase activity, acting on the CH-OH group of donors, NAD or NADP as acceptor"/>
    <property type="evidence" value="ECO:0007669"/>
    <property type="project" value="TreeGrafter"/>
</dbReference>
<dbReference type="Proteomes" id="UP000234275">
    <property type="component" value="Unassembled WGS sequence"/>
</dbReference>
<dbReference type="InterPro" id="IPR002347">
    <property type="entry name" value="SDR_fam"/>
</dbReference>